<dbReference type="AlphaFoldDB" id="A0A4P7C0Q2"/>
<feature type="domain" description="HTH merR-type" evidence="1">
    <location>
        <begin position="14"/>
        <end position="63"/>
    </location>
</feature>
<evidence type="ECO:0000313" key="2">
    <source>
        <dbReference type="EMBL" id="QBQ54306.1"/>
    </source>
</evidence>
<dbReference type="Gene3D" id="1.10.1660.10">
    <property type="match status" value="1"/>
</dbReference>
<accession>A0A4P7C0Q2</accession>
<dbReference type="EMBL" id="CP038033">
    <property type="protein sequence ID" value="QBQ54306.1"/>
    <property type="molecule type" value="Genomic_DNA"/>
</dbReference>
<dbReference type="KEGG" id="nwr:E3U44_07135"/>
<evidence type="ECO:0000313" key="3">
    <source>
        <dbReference type="Proteomes" id="UP000294325"/>
    </source>
</evidence>
<dbReference type="PROSITE" id="PS50937">
    <property type="entry name" value="HTH_MERR_2"/>
    <property type="match status" value="1"/>
</dbReference>
<gene>
    <name evidence="2" type="ORF">E3U44_07135</name>
</gene>
<dbReference type="GO" id="GO:0003677">
    <property type="term" value="F:DNA binding"/>
    <property type="evidence" value="ECO:0007669"/>
    <property type="project" value="InterPro"/>
</dbReference>
<dbReference type="Proteomes" id="UP000294325">
    <property type="component" value="Chromosome"/>
</dbReference>
<dbReference type="CDD" id="cd04761">
    <property type="entry name" value="HTH_MerR-SF"/>
    <property type="match status" value="1"/>
</dbReference>
<reference evidence="2 3" key="1">
    <citation type="submission" date="2019-03" db="EMBL/GenBank/DDBJ databases">
        <title>The genome sequence of Nitrosococcus wardiae strain D1FHST reveals the archetypal metabolic capacity of ammonia-oxidizing Gammaproteobacteria.</title>
        <authorList>
            <person name="Wang L."/>
            <person name="Lim C.K."/>
            <person name="Hanson T.E."/>
            <person name="Dang H."/>
            <person name="Klotz M.G."/>
        </authorList>
    </citation>
    <scope>NUCLEOTIDE SEQUENCE [LARGE SCALE GENOMIC DNA]</scope>
    <source>
        <strain evidence="2 3">D1FHS</strain>
    </source>
</reference>
<organism evidence="2 3">
    <name type="scientific">Nitrosococcus wardiae</name>
    <dbReference type="NCBI Taxonomy" id="1814290"/>
    <lineage>
        <taxon>Bacteria</taxon>
        <taxon>Pseudomonadati</taxon>
        <taxon>Pseudomonadota</taxon>
        <taxon>Gammaproteobacteria</taxon>
        <taxon>Chromatiales</taxon>
        <taxon>Chromatiaceae</taxon>
        <taxon>Nitrosococcus</taxon>
    </lineage>
</organism>
<protein>
    <submittedName>
        <fullName evidence="2">Helix-turn-helix domain-containing protein</fullName>
    </submittedName>
</protein>
<dbReference type="Pfam" id="PF00376">
    <property type="entry name" value="MerR"/>
    <property type="match status" value="1"/>
</dbReference>
<proteinExistence type="predicted"/>
<dbReference type="SUPFAM" id="SSF46955">
    <property type="entry name" value="Putative DNA-binding domain"/>
    <property type="match status" value="1"/>
</dbReference>
<name>A0A4P7C0Q2_9GAMM</name>
<dbReference type="InterPro" id="IPR000551">
    <property type="entry name" value="MerR-type_HTH_dom"/>
</dbReference>
<evidence type="ECO:0000259" key="1">
    <source>
        <dbReference type="PROSITE" id="PS50937"/>
    </source>
</evidence>
<dbReference type="OrthoDB" id="9808480at2"/>
<dbReference type="GO" id="GO:0006355">
    <property type="term" value="P:regulation of DNA-templated transcription"/>
    <property type="evidence" value="ECO:0007669"/>
    <property type="project" value="InterPro"/>
</dbReference>
<keyword evidence="3" id="KW-1185">Reference proteome</keyword>
<sequence length="76" mass="8755">MLDDNATSPSFKNYLTISEAAMFLGVSIETLRNWDRQNKFKPARHPLNGYRLYRREELEELLQQAANGLIAKKAAE</sequence>
<dbReference type="RefSeq" id="WP_134357463.1">
    <property type="nucleotide sequence ID" value="NZ_CP038033.1"/>
</dbReference>
<dbReference type="InterPro" id="IPR009061">
    <property type="entry name" value="DNA-bd_dom_put_sf"/>
</dbReference>